<reference evidence="12 13" key="1">
    <citation type="journal article" date="2016" name="Genome Biol. Evol.">
        <title>Genome Sequencing of the Behavior Manipulating Virus LbFV Reveals a Possible New Virus Family.</title>
        <authorList>
            <person name="Lepetit D."/>
            <person name="Gillet B."/>
            <person name="Hughes S."/>
            <person name="Kraaijeveld K."/>
            <person name="Varaldi J."/>
        </authorList>
    </citation>
    <scope>NUCLEOTIDE SEQUENCE [LARGE SCALE GENOMIC DNA]</scope>
    <source>
        <strain evidence="12">Valence Gotheron</strain>
    </source>
</reference>
<dbReference type="EMBL" id="KY009685">
    <property type="protein sequence ID" value="AQQ79978.1"/>
    <property type="molecule type" value="Genomic_DNA"/>
</dbReference>
<dbReference type="InterPro" id="IPR023211">
    <property type="entry name" value="DNA_pol_palm_dom_sf"/>
</dbReference>
<evidence type="ECO:0000256" key="3">
    <source>
        <dbReference type="ARBA" id="ARBA00022679"/>
    </source>
</evidence>
<dbReference type="InterPro" id="IPR036397">
    <property type="entry name" value="RNaseH_sf"/>
</dbReference>
<keyword evidence="10" id="KW-0472">Membrane</keyword>
<keyword evidence="9" id="KW-0175">Coiled coil</keyword>
<dbReference type="GO" id="GO:0006261">
    <property type="term" value="P:DNA-templated DNA replication"/>
    <property type="evidence" value="ECO:0007669"/>
    <property type="project" value="TreeGrafter"/>
</dbReference>
<feature type="transmembrane region" description="Helical" evidence="10">
    <location>
        <begin position="875"/>
        <end position="894"/>
    </location>
</feature>
<name>A0A1S5YD97_9VIRU</name>
<dbReference type="GO" id="GO:0003887">
    <property type="term" value="F:DNA-directed DNA polymerase activity"/>
    <property type="evidence" value="ECO:0007669"/>
    <property type="project" value="UniProtKB-KW"/>
</dbReference>
<evidence type="ECO:0000256" key="1">
    <source>
        <dbReference type="ARBA" id="ARBA00005755"/>
    </source>
</evidence>
<protein>
    <recommendedName>
        <fullName evidence="2">DNA-directed DNA polymerase</fullName>
        <ecNumber evidence="2">2.7.7.7</ecNumber>
    </recommendedName>
</protein>
<dbReference type="InterPro" id="IPR006134">
    <property type="entry name" value="DNA-dir_DNA_pol_B_multi_dom"/>
</dbReference>
<keyword evidence="10" id="KW-1133">Transmembrane helix</keyword>
<dbReference type="Pfam" id="PF00136">
    <property type="entry name" value="DNA_pol_B"/>
    <property type="match status" value="1"/>
</dbReference>
<comment type="catalytic activity">
    <reaction evidence="8">
        <text>DNA(n) + a 2'-deoxyribonucleoside 5'-triphosphate = DNA(n+1) + diphosphate</text>
        <dbReference type="Rhea" id="RHEA:22508"/>
        <dbReference type="Rhea" id="RHEA-COMP:17339"/>
        <dbReference type="Rhea" id="RHEA-COMP:17340"/>
        <dbReference type="ChEBI" id="CHEBI:33019"/>
        <dbReference type="ChEBI" id="CHEBI:61560"/>
        <dbReference type="ChEBI" id="CHEBI:173112"/>
        <dbReference type="EC" id="2.7.7.7"/>
    </reaction>
</comment>
<organism evidence="12 13">
    <name type="scientific">Leptopilina boulardi filamentous virus</name>
    <dbReference type="NCBI Taxonomy" id="552509"/>
    <lineage>
        <taxon>Viruses</taxon>
        <taxon>Viruses incertae sedis</taxon>
        <taxon>Naldaviricetes</taxon>
        <taxon>Lefavirales</taxon>
        <taxon>Filamentoviridae</taxon>
        <taxon>Alphafilamentovirus</taxon>
        <taxon>Alphafilamentovirus leboulardi</taxon>
    </lineage>
</organism>
<dbReference type="SUPFAM" id="SSF53098">
    <property type="entry name" value="Ribonuclease H-like"/>
    <property type="match status" value="1"/>
</dbReference>
<dbReference type="EC" id="2.7.7.7" evidence="2"/>
<dbReference type="GeneID" id="31050535"/>
<evidence type="ECO:0000256" key="9">
    <source>
        <dbReference type="SAM" id="Coils"/>
    </source>
</evidence>
<evidence type="ECO:0000256" key="5">
    <source>
        <dbReference type="ARBA" id="ARBA00022932"/>
    </source>
</evidence>
<dbReference type="SUPFAM" id="SSF56672">
    <property type="entry name" value="DNA/RNA polymerases"/>
    <property type="match status" value="1"/>
</dbReference>
<dbReference type="GO" id="GO:0003677">
    <property type="term" value="F:DNA binding"/>
    <property type="evidence" value="ECO:0007669"/>
    <property type="project" value="UniProtKB-KW"/>
</dbReference>
<evidence type="ECO:0000256" key="6">
    <source>
        <dbReference type="ARBA" id="ARBA00023109"/>
    </source>
</evidence>
<proteinExistence type="inferred from homology"/>
<feature type="transmembrane region" description="Helical" evidence="10">
    <location>
        <begin position="845"/>
        <end position="863"/>
    </location>
</feature>
<feature type="coiled-coil region" evidence="9">
    <location>
        <begin position="804"/>
        <end position="831"/>
    </location>
</feature>
<dbReference type="Gene3D" id="3.30.420.10">
    <property type="entry name" value="Ribonuclease H-like superfamily/Ribonuclease H"/>
    <property type="match status" value="1"/>
</dbReference>
<dbReference type="Proteomes" id="UP000203066">
    <property type="component" value="Segment"/>
</dbReference>
<dbReference type="KEGG" id="vg:31050535"/>
<dbReference type="SMART" id="SM00486">
    <property type="entry name" value="POLBc"/>
    <property type="match status" value="1"/>
</dbReference>
<dbReference type="InterPro" id="IPR050240">
    <property type="entry name" value="DNA_pol_type-B"/>
</dbReference>
<feature type="domain" description="DNA-directed DNA polymerase family B multifunctional" evidence="11">
    <location>
        <begin position="793"/>
        <end position="870"/>
    </location>
</feature>
<accession>A0A1S5YD97</accession>
<keyword evidence="10" id="KW-0812">Transmembrane</keyword>
<evidence type="ECO:0000256" key="8">
    <source>
        <dbReference type="ARBA" id="ARBA00049244"/>
    </source>
</evidence>
<keyword evidence="7" id="KW-0238">DNA-binding</keyword>
<comment type="similarity">
    <text evidence="1">Belongs to the DNA polymerase type-B family.</text>
</comment>
<dbReference type="GO" id="GO:0039693">
    <property type="term" value="P:viral DNA genome replication"/>
    <property type="evidence" value="ECO:0007669"/>
    <property type="project" value="UniProtKB-KW"/>
</dbReference>
<dbReference type="PANTHER" id="PTHR10322">
    <property type="entry name" value="DNA POLYMERASE CATALYTIC SUBUNIT"/>
    <property type="match status" value="1"/>
</dbReference>
<evidence type="ECO:0000313" key="13">
    <source>
        <dbReference type="Proteomes" id="UP000203066"/>
    </source>
</evidence>
<evidence type="ECO:0000256" key="4">
    <source>
        <dbReference type="ARBA" id="ARBA00022695"/>
    </source>
</evidence>
<keyword evidence="3" id="KW-0808">Transferase</keyword>
<evidence type="ECO:0000256" key="7">
    <source>
        <dbReference type="ARBA" id="ARBA00023125"/>
    </source>
</evidence>
<dbReference type="RefSeq" id="YP_009345662.1">
    <property type="nucleotide sequence ID" value="NC_033778.1"/>
</dbReference>
<keyword evidence="6" id="KW-1194">Viral DNA replication</keyword>
<keyword evidence="4" id="KW-0548">Nucleotidyltransferase</keyword>
<keyword evidence="6" id="KW-0235">DNA replication</keyword>
<dbReference type="PANTHER" id="PTHR10322:SF23">
    <property type="entry name" value="DNA POLYMERASE DELTA CATALYTIC SUBUNIT"/>
    <property type="match status" value="1"/>
</dbReference>
<evidence type="ECO:0000256" key="10">
    <source>
        <dbReference type="SAM" id="Phobius"/>
    </source>
</evidence>
<evidence type="ECO:0000313" key="12">
    <source>
        <dbReference type="EMBL" id="AQQ79978.1"/>
    </source>
</evidence>
<dbReference type="Gene3D" id="3.90.1600.10">
    <property type="entry name" value="Palm domain of DNA polymerase"/>
    <property type="match status" value="1"/>
</dbReference>
<keyword evidence="5" id="KW-0239">DNA-directed DNA polymerase</keyword>
<keyword evidence="13" id="KW-1185">Reference proteome</keyword>
<gene>
    <name evidence="12" type="ORF">LbFV_ORF58</name>
</gene>
<dbReference type="InterPro" id="IPR012337">
    <property type="entry name" value="RNaseH-like_sf"/>
</dbReference>
<evidence type="ECO:0000256" key="2">
    <source>
        <dbReference type="ARBA" id="ARBA00012417"/>
    </source>
</evidence>
<sequence>MNFQKDDVATTTTDDFRYIWLTNIKDFSNFIGIEYINLSNFKTKEHDINYKYSIFLLITECYKEKLFKMLFTHFNDYIHEIGDSNLSLYSLKNPLLNYLFQIGNCERLVDYSLLKIECFSRENCKKIFLFLQKGNLNKHWYYIINSIDTQFILTMTILFESLTVSHNHVEMKNISLKLTFYKSILNEKDMSDDLLQDCFNPEKYFVTNGIYILESSNKLSLYSTDVSKMYTLLPMISFDIETITDNMIDVPLGCQKEEKIISYVLFAQYNETVIIIVRYVSLFHQSNDDFKWKDFNQCLEEKFVKKYKEKYKSVFCWVKNFHSELHLLQDFLDVYSTGFLLKILTNDNKHKHFFTGHNIIRYDCVVLLRRLKWYGLHEKVSQFIIFDNDTLNDSVLIRFNSNAYIIDSYKIFEEHNLSPKAQLSLKYLTTVYLSKEYAKIDLDPVLIRALYIIEGNKKFCIENKEIIGNILNNFCNLNANNSNDSNNDVLSVNIPLNNLYIDLKKNITNNNVQMTNFKIYNLDRFLEYNIVDCESVIKLWEKFQYGYLFSLITNMYPCNLERALQANVTYRSNLGFNIMAIKYKQISIKNENSSIGTQQMRSLYIDSKKLHFHLINNMKYTLPNDDSLKKKITIVLNEMFLYKSVNSIIEYKTTKKKYAGAAVFVRPGFYENTIQMDVASQYPNILIGMNLYNDSVDSLSINDLKEIFLRNDEYKKFFFEAISSNILILFIAEEYQNKNTINYVTYLKSFNFVENVYNDNDDISTTINSVGQIILTYEQLENYNCNLPLLIYIDKSNGFINSFLKDMLKMRKDIQKEMKSLSREESNEKNILDAKQKFIKITVNSIYGLFGNSFIPVAALTTLIGRKMIIFSGKLFSFIHLSTISICLKLFLFIKKTYKIDLHNIICDNNESLNFPDLSFICFDKLIDEKCNVFLKYHYENNLFFFKLHRMLKKISNYIDVNEICIDENNDDIKILNIIYLDDFFLDALKLRIYLDGCLKFQNYKQYETNMLNNLMLLKNKYPELKEQEKGNILEYITLRYVSFINNLVFDTDTDGLQFSNIFHFNEQYLLNELNENVQNVFEMNNIVFEATSSSYVVCLAKKKYTIFNYMYIPKVAETTITINTDCKIIHKGYERNALLPFKNMCSFLVAVSFYIKKKIVKPISFKRIIIFFFSYLSSLKNDDLFVSIKLNLIKNDCERKRFIDFYSKSYTGSLKAVYIMENNDTTLEKIILLTDYVNDIDKYELNLGFFLRPFVKIWYQQYHIINNLEYNVKNNIVNQVLLYFSEWREKYNNPTNVNINEIICNNL</sequence>
<evidence type="ECO:0000259" key="11">
    <source>
        <dbReference type="Pfam" id="PF00136"/>
    </source>
</evidence>
<dbReference type="InterPro" id="IPR006172">
    <property type="entry name" value="DNA-dir_DNA_pol_B"/>
</dbReference>
<dbReference type="GO" id="GO:0000166">
    <property type="term" value="F:nucleotide binding"/>
    <property type="evidence" value="ECO:0007669"/>
    <property type="project" value="InterPro"/>
</dbReference>
<dbReference type="InterPro" id="IPR043502">
    <property type="entry name" value="DNA/RNA_pol_sf"/>
</dbReference>